<evidence type="ECO:0000313" key="2">
    <source>
        <dbReference type="EMBL" id="WNZ24891.1"/>
    </source>
</evidence>
<evidence type="ECO:0000256" key="1">
    <source>
        <dbReference type="SAM" id="Phobius"/>
    </source>
</evidence>
<sequence>MPTTADFLTYTQWAGIATLAFAGLTALSFLLKWGIRFRLVGVTGFMAVLTGGLFALGLVPFTRTVVPGAIKFSTVYDTGATQAVIAVPPTITESELDATLRQAANDLFSPGRLGRGQDQLTIRARTVLHPEPGVTQPLYLGQIRRSLTVREDDQMVLELFPENIAKLPPQPQAPDASLQNS</sequence>
<dbReference type="AlphaFoldDB" id="A0AA96WM77"/>
<keyword evidence="1" id="KW-0472">Membrane</keyword>
<reference evidence="2" key="1">
    <citation type="submission" date="2020-05" db="EMBL/GenBank/DDBJ databases">
        <authorList>
            <person name="Zhu T."/>
            <person name="Keshari N."/>
            <person name="Lu X."/>
        </authorList>
    </citation>
    <scope>NUCLEOTIDE SEQUENCE</scope>
    <source>
        <strain evidence="2">NK1-12</strain>
    </source>
</reference>
<dbReference type="EMBL" id="CP053586">
    <property type="protein sequence ID" value="WNZ24891.1"/>
    <property type="molecule type" value="Genomic_DNA"/>
</dbReference>
<proteinExistence type="predicted"/>
<feature type="transmembrane region" description="Helical" evidence="1">
    <location>
        <begin position="38"/>
        <end position="61"/>
    </location>
</feature>
<organism evidence="2">
    <name type="scientific">Leptolyngbya sp. NK1-12</name>
    <dbReference type="NCBI Taxonomy" id="2547451"/>
    <lineage>
        <taxon>Bacteria</taxon>
        <taxon>Bacillati</taxon>
        <taxon>Cyanobacteriota</taxon>
        <taxon>Cyanophyceae</taxon>
        <taxon>Leptolyngbyales</taxon>
        <taxon>Leptolyngbyaceae</taxon>
        <taxon>Leptolyngbya group</taxon>
        <taxon>Leptolyngbya</taxon>
    </lineage>
</organism>
<name>A0AA96WM77_9CYAN</name>
<gene>
    <name evidence="2" type="ORF">HJG54_19905</name>
</gene>
<protein>
    <submittedName>
        <fullName evidence="2">DUF2518 family protein</fullName>
    </submittedName>
</protein>
<keyword evidence="1" id="KW-1133">Transmembrane helix</keyword>
<dbReference type="Pfam" id="PF10726">
    <property type="entry name" value="DUF2518"/>
    <property type="match status" value="1"/>
</dbReference>
<dbReference type="InterPro" id="IPR019664">
    <property type="entry name" value="Uncharacterised_Ycf51"/>
</dbReference>
<dbReference type="RefSeq" id="WP_316430893.1">
    <property type="nucleotide sequence ID" value="NZ_CP053586.1"/>
</dbReference>
<feature type="transmembrane region" description="Helical" evidence="1">
    <location>
        <begin position="12"/>
        <end position="31"/>
    </location>
</feature>
<accession>A0AA96WM77</accession>
<keyword evidence="1" id="KW-0812">Transmembrane</keyword>